<feature type="region of interest" description="Disordered" evidence="1">
    <location>
        <begin position="148"/>
        <end position="168"/>
    </location>
</feature>
<dbReference type="OrthoDB" id="3390125at2"/>
<evidence type="ECO:0000313" key="3">
    <source>
        <dbReference type="Proteomes" id="UP000277671"/>
    </source>
</evidence>
<dbReference type="Proteomes" id="UP000277671">
    <property type="component" value="Unassembled WGS sequence"/>
</dbReference>
<dbReference type="EMBL" id="RBKT01000001">
    <property type="protein sequence ID" value="RKR89330.1"/>
    <property type="molecule type" value="Genomic_DNA"/>
</dbReference>
<accession>A0A495JJT9</accession>
<evidence type="ECO:0000313" key="2">
    <source>
        <dbReference type="EMBL" id="RKR89330.1"/>
    </source>
</evidence>
<dbReference type="AlphaFoldDB" id="A0A495JJT9"/>
<organism evidence="2 3">
    <name type="scientific">Micromonospora pisi</name>
    <dbReference type="NCBI Taxonomy" id="589240"/>
    <lineage>
        <taxon>Bacteria</taxon>
        <taxon>Bacillati</taxon>
        <taxon>Actinomycetota</taxon>
        <taxon>Actinomycetes</taxon>
        <taxon>Micromonosporales</taxon>
        <taxon>Micromonosporaceae</taxon>
        <taxon>Micromonospora</taxon>
    </lineage>
</organism>
<reference evidence="2 3" key="1">
    <citation type="submission" date="2018-10" db="EMBL/GenBank/DDBJ databases">
        <title>Sequencing the genomes of 1000 actinobacteria strains.</title>
        <authorList>
            <person name="Klenk H.-P."/>
        </authorList>
    </citation>
    <scope>NUCLEOTIDE SEQUENCE [LARGE SCALE GENOMIC DNA]</scope>
    <source>
        <strain evidence="2 3">DSM 45175</strain>
    </source>
</reference>
<name>A0A495JJT9_9ACTN</name>
<protein>
    <submittedName>
        <fullName evidence="2">Uncharacterized protein</fullName>
    </submittedName>
</protein>
<gene>
    <name evidence="2" type="ORF">BDK92_3674</name>
</gene>
<sequence length="217" mass="22565">MTGNLAEVVQQFRRVINELDQAAITAKAAQEHAEAANARYIEVGKGTDHPDINHAKYESQTAGQKAGRVARLLSEATKAFTEYANTIAPGSIPPSMSSQGAMPDGEQVLDTPHQGSMSSRLLGRAGATPNAEDGLQHAKKLGNAIQDATRPSGTAAPKQATPAFVKSQGSQGAQAGDALLAALTLAVMGIKGAELAARLRRKTKANNNRKDGSESNG</sequence>
<dbReference type="RefSeq" id="WP_147457041.1">
    <property type="nucleotide sequence ID" value="NZ_RBKT01000001.1"/>
</dbReference>
<proteinExistence type="predicted"/>
<evidence type="ECO:0000256" key="1">
    <source>
        <dbReference type="SAM" id="MobiDB-lite"/>
    </source>
</evidence>
<comment type="caution">
    <text evidence="2">The sequence shown here is derived from an EMBL/GenBank/DDBJ whole genome shotgun (WGS) entry which is preliminary data.</text>
</comment>
<keyword evidence="3" id="KW-1185">Reference proteome</keyword>